<evidence type="ECO:0000313" key="5">
    <source>
        <dbReference type="Proteomes" id="UP000284706"/>
    </source>
</evidence>
<dbReference type="InterPro" id="IPR037291">
    <property type="entry name" value="DUF4139"/>
</dbReference>
<dbReference type="Proteomes" id="UP000284706">
    <property type="component" value="Unassembled WGS sequence"/>
</dbReference>
<dbReference type="InParanoid" id="A0A409VUK4"/>
<dbReference type="AlphaFoldDB" id="A0A409VUK4"/>
<dbReference type="InterPro" id="IPR025554">
    <property type="entry name" value="DUF4140"/>
</dbReference>
<dbReference type="PANTHER" id="PTHR31005:SF8">
    <property type="entry name" value="DUF4139 DOMAIN-CONTAINING PROTEIN"/>
    <property type="match status" value="1"/>
</dbReference>
<feature type="domain" description="DUF4140" evidence="3">
    <location>
        <begin position="24"/>
        <end position="116"/>
    </location>
</feature>
<dbReference type="OrthoDB" id="10068793at2759"/>
<evidence type="ECO:0000256" key="1">
    <source>
        <dbReference type="SAM" id="Coils"/>
    </source>
</evidence>
<dbReference type="NCBIfam" id="TIGR02231">
    <property type="entry name" value="mucoidy inhibitor MuiA family protein"/>
    <property type="match status" value="1"/>
</dbReference>
<dbReference type="InterPro" id="IPR011935">
    <property type="entry name" value="CHP02231"/>
</dbReference>
<sequence>METHAVPYTLTLNSTTESTITAINLYKDRAQITRAYIAKVPEGQTHLTISALPNVVDHESIKVEGRGPAVIQGVTASKVDMQEPPSSSPLLEELKDNKIKIQSALDRCKKAVAVIDGYMDNISIEHLDVSKLGEAMDVYDTTEEKWDNKIHDLEKELERVGDEIVKETERLEAMVPNKKLRTEVGINLVATEAAELRINLVYAVSHASWEPKYDVRVDLQREDVPVKVVYKAAISQQTGEVWQNAPITLETAQPTFGLDVPTLDPRFISHTKPSGRGQGLGVGGAKRHRRILPDEDDLDYIEADATYVTSQGHVNAAFRIPGLTTIPSDDDEHEVTIADLELPAKMSWVGVPRVHPRVHLEAQITNTSEYTLLSGPSNVYVDQSFISRSSVPDVSPGELFACPLGVDPSIRVTYHPEIKKVGETGFYNKSIKHTYSQRITVHNMKPVAVSCLKITDRVPVSQDANITVTILKPALTVSPLPTPQALSGKATIAAPAVNVSEGIIAQWRGAEEAGVDGWVLGREGLFDWVCSLPAHGKANLVLEYEVSTSQKTEIYGL</sequence>
<evidence type="ECO:0008006" key="6">
    <source>
        <dbReference type="Google" id="ProtNLM"/>
    </source>
</evidence>
<dbReference type="STRING" id="231916.A0A409VUK4"/>
<evidence type="ECO:0000259" key="3">
    <source>
        <dbReference type="Pfam" id="PF13600"/>
    </source>
</evidence>
<proteinExistence type="predicted"/>
<organism evidence="4 5">
    <name type="scientific">Gymnopilus dilepis</name>
    <dbReference type="NCBI Taxonomy" id="231916"/>
    <lineage>
        <taxon>Eukaryota</taxon>
        <taxon>Fungi</taxon>
        <taxon>Dikarya</taxon>
        <taxon>Basidiomycota</taxon>
        <taxon>Agaricomycotina</taxon>
        <taxon>Agaricomycetes</taxon>
        <taxon>Agaricomycetidae</taxon>
        <taxon>Agaricales</taxon>
        <taxon>Agaricineae</taxon>
        <taxon>Hymenogastraceae</taxon>
        <taxon>Gymnopilus</taxon>
    </lineage>
</organism>
<dbReference type="PANTHER" id="PTHR31005">
    <property type="entry name" value="DUF4139 DOMAIN-CONTAINING PROTEIN"/>
    <property type="match status" value="1"/>
</dbReference>
<keyword evidence="1" id="KW-0175">Coiled coil</keyword>
<keyword evidence="5" id="KW-1185">Reference proteome</keyword>
<dbReference type="Pfam" id="PF13600">
    <property type="entry name" value="DUF4140"/>
    <property type="match status" value="1"/>
</dbReference>
<accession>A0A409VUK4</accession>
<reference evidence="4 5" key="1">
    <citation type="journal article" date="2018" name="Evol. Lett.">
        <title>Horizontal gene cluster transfer increased hallucinogenic mushroom diversity.</title>
        <authorList>
            <person name="Reynolds H.T."/>
            <person name="Vijayakumar V."/>
            <person name="Gluck-Thaler E."/>
            <person name="Korotkin H.B."/>
            <person name="Matheny P.B."/>
            <person name="Slot J.C."/>
        </authorList>
    </citation>
    <scope>NUCLEOTIDE SEQUENCE [LARGE SCALE GENOMIC DNA]</scope>
    <source>
        <strain evidence="4 5">SRW20</strain>
    </source>
</reference>
<dbReference type="EMBL" id="NHYE01005558">
    <property type="protein sequence ID" value="PPQ69929.1"/>
    <property type="molecule type" value="Genomic_DNA"/>
</dbReference>
<gene>
    <name evidence="4" type="ORF">CVT26_013254</name>
</gene>
<name>A0A409VUK4_9AGAR</name>
<evidence type="ECO:0000313" key="4">
    <source>
        <dbReference type="EMBL" id="PPQ69929.1"/>
    </source>
</evidence>
<feature type="domain" description="DUF4139" evidence="2">
    <location>
        <begin position="199"/>
        <end position="475"/>
    </location>
</feature>
<comment type="caution">
    <text evidence="4">The sequence shown here is derived from an EMBL/GenBank/DDBJ whole genome shotgun (WGS) entry which is preliminary data.</text>
</comment>
<evidence type="ECO:0000259" key="2">
    <source>
        <dbReference type="Pfam" id="PF13598"/>
    </source>
</evidence>
<protein>
    <recommendedName>
        <fullName evidence="6">DUF4139 domain-containing protein</fullName>
    </recommendedName>
</protein>
<dbReference type="Pfam" id="PF13598">
    <property type="entry name" value="DUF4139"/>
    <property type="match status" value="1"/>
</dbReference>
<feature type="coiled-coil region" evidence="1">
    <location>
        <begin position="143"/>
        <end position="170"/>
    </location>
</feature>